<reference evidence="11 12" key="1">
    <citation type="submission" date="2024-01" db="EMBL/GenBank/DDBJ databases">
        <title>Pedobacter sp. nov., isolated from oil-contaminated soil.</title>
        <authorList>
            <person name="Le N.T.T."/>
        </authorList>
    </citation>
    <scope>NUCLEOTIDE SEQUENCE [LARGE SCALE GENOMIC DNA]</scope>
    <source>
        <strain evidence="11 12">VNH31</strain>
    </source>
</reference>
<dbReference type="EMBL" id="JAZDQU010000002">
    <property type="protein sequence ID" value="MEE1885207.1"/>
    <property type="molecule type" value="Genomic_DNA"/>
</dbReference>
<evidence type="ECO:0000256" key="7">
    <source>
        <dbReference type="ARBA" id="ARBA00023049"/>
    </source>
</evidence>
<evidence type="ECO:0000256" key="4">
    <source>
        <dbReference type="ARBA" id="ARBA00022723"/>
    </source>
</evidence>
<comment type="caution">
    <text evidence="11">The sequence shown here is derived from an EMBL/GenBank/DDBJ whole genome shotgun (WGS) entry which is preliminary data.</text>
</comment>
<dbReference type="InterPro" id="IPR024079">
    <property type="entry name" value="MetalloPept_cat_dom_sf"/>
</dbReference>
<dbReference type="PROSITE" id="PS51885">
    <property type="entry name" value="NEPRILYSIN"/>
    <property type="match status" value="1"/>
</dbReference>
<keyword evidence="6" id="KW-0862">Zinc</keyword>
<evidence type="ECO:0000256" key="6">
    <source>
        <dbReference type="ARBA" id="ARBA00022833"/>
    </source>
</evidence>
<dbReference type="RefSeq" id="WP_330146107.1">
    <property type="nucleotide sequence ID" value="NZ_JAZDQU010000002.1"/>
</dbReference>
<comment type="cofactor">
    <cofactor evidence="1">
        <name>Zn(2+)</name>
        <dbReference type="ChEBI" id="CHEBI:29105"/>
    </cofactor>
</comment>
<evidence type="ECO:0000259" key="9">
    <source>
        <dbReference type="Pfam" id="PF01431"/>
    </source>
</evidence>
<evidence type="ECO:0000256" key="3">
    <source>
        <dbReference type="ARBA" id="ARBA00022670"/>
    </source>
</evidence>
<dbReference type="Pfam" id="PF01431">
    <property type="entry name" value="Peptidase_M13"/>
    <property type="match status" value="1"/>
</dbReference>
<keyword evidence="8" id="KW-0732">Signal</keyword>
<dbReference type="PANTHER" id="PTHR11733:SF167">
    <property type="entry name" value="FI17812P1-RELATED"/>
    <property type="match status" value="1"/>
</dbReference>
<dbReference type="InterPro" id="IPR042089">
    <property type="entry name" value="Peptidase_M13_dom_2"/>
</dbReference>
<dbReference type="InterPro" id="IPR018497">
    <property type="entry name" value="Peptidase_M13_C"/>
</dbReference>
<evidence type="ECO:0000259" key="10">
    <source>
        <dbReference type="Pfam" id="PF05649"/>
    </source>
</evidence>
<feature type="signal peptide" evidence="8">
    <location>
        <begin position="1"/>
        <end position="25"/>
    </location>
</feature>
<keyword evidence="4" id="KW-0479">Metal-binding</keyword>
<evidence type="ECO:0000256" key="1">
    <source>
        <dbReference type="ARBA" id="ARBA00001947"/>
    </source>
</evidence>
<dbReference type="SUPFAM" id="SSF55486">
    <property type="entry name" value="Metalloproteases ('zincins'), catalytic domain"/>
    <property type="match status" value="1"/>
</dbReference>
<keyword evidence="12" id="KW-1185">Reference proteome</keyword>
<dbReference type="Gene3D" id="3.40.390.10">
    <property type="entry name" value="Collagenase (Catalytic Domain)"/>
    <property type="match status" value="1"/>
</dbReference>
<evidence type="ECO:0000256" key="8">
    <source>
        <dbReference type="SAM" id="SignalP"/>
    </source>
</evidence>
<dbReference type="PANTHER" id="PTHR11733">
    <property type="entry name" value="ZINC METALLOPROTEASE FAMILY M13 NEPRILYSIN-RELATED"/>
    <property type="match status" value="1"/>
</dbReference>
<keyword evidence="3" id="KW-0645">Protease</keyword>
<gene>
    <name evidence="11" type="ORF">VRU49_07215</name>
</gene>
<feature type="domain" description="Peptidase M13 N-terminal" evidence="10">
    <location>
        <begin position="42"/>
        <end position="420"/>
    </location>
</feature>
<dbReference type="CDD" id="cd08662">
    <property type="entry name" value="M13"/>
    <property type="match status" value="1"/>
</dbReference>
<dbReference type="InterPro" id="IPR000718">
    <property type="entry name" value="Peptidase_M13"/>
</dbReference>
<keyword evidence="7" id="KW-0482">Metalloprotease</keyword>
<dbReference type="Gene3D" id="1.10.1380.10">
    <property type="entry name" value="Neutral endopeptidase , domain2"/>
    <property type="match status" value="1"/>
</dbReference>
<dbReference type="GO" id="GO:0016787">
    <property type="term" value="F:hydrolase activity"/>
    <property type="evidence" value="ECO:0007669"/>
    <property type="project" value="UniProtKB-KW"/>
</dbReference>
<feature type="domain" description="Peptidase M13 C-terminal" evidence="9">
    <location>
        <begin position="473"/>
        <end position="674"/>
    </location>
</feature>
<dbReference type="Proteomes" id="UP001337681">
    <property type="component" value="Unassembled WGS sequence"/>
</dbReference>
<keyword evidence="5 11" id="KW-0378">Hydrolase</keyword>
<dbReference type="PRINTS" id="PR00786">
    <property type="entry name" value="NEPRILYSIN"/>
</dbReference>
<dbReference type="EC" id="3.4.24.-" evidence="11"/>
<name>A0ABU7H1L7_9SPHI</name>
<evidence type="ECO:0000256" key="5">
    <source>
        <dbReference type="ARBA" id="ARBA00022801"/>
    </source>
</evidence>
<evidence type="ECO:0000313" key="12">
    <source>
        <dbReference type="Proteomes" id="UP001337681"/>
    </source>
</evidence>
<organism evidence="11 12">
    <name type="scientific">Pedobacter flavus</name>
    <dbReference type="NCBI Taxonomy" id="3113906"/>
    <lineage>
        <taxon>Bacteria</taxon>
        <taxon>Pseudomonadati</taxon>
        <taxon>Bacteroidota</taxon>
        <taxon>Sphingobacteriia</taxon>
        <taxon>Sphingobacteriales</taxon>
        <taxon>Sphingobacteriaceae</taxon>
        <taxon>Pedobacter</taxon>
    </lineage>
</organism>
<protein>
    <submittedName>
        <fullName evidence="11">M13 family metallopeptidase</fullName>
        <ecNumber evidence="11">3.4.24.-</ecNumber>
    </submittedName>
</protein>
<comment type="similarity">
    <text evidence="2">Belongs to the peptidase M13 family.</text>
</comment>
<feature type="chain" id="PRO_5047220648" evidence="8">
    <location>
        <begin position="26"/>
        <end position="677"/>
    </location>
</feature>
<evidence type="ECO:0000256" key="2">
    <source>
        <dbReference type="ARBA" id="ARBA00007357"/>
    </source>
</evidence>
<evidence type="ECO:0000313" key="11">
    <source>
        <dbReference type="EMBL" id="MEE1885207.1"/>
    </source>
</evidence>
<accession>A0ABU7H1L7</accession>
<proteinExistence type="inferred from homology"/>
<dbReference type="InterPro" id="IPR008753">
    <property type="entry name" value="Peptidase_M13_N"/>
</dbReference>
<dbReference type="Pfam" id="PF05649">
    <property type="entry name" value="Peptidase_M13_N"/>
    <property type="match status" value="1"/>
</dbReference>
<sequence>MNIKLTRCILFCALIFLISSNFTFAQNKKYLDTENMDLGVDPGDDFYTYASGKWIKNNPVPLKETRWGTFNQLREFNVQAVRDIVEEAASSTAPAGTILKRVGDFYAAAMDSLTIERLGYSPIKDHLREVDQIKSIEQLLNHAAKIKVEGLGTAFFGLNVGIDRKNVNFYVVNLSQGGTTLSDRDYYLKNDSRSTIIRSSYIEYAKKLFELSGSNSMEAAMKAMVIIRLETSLADKQFSRLDLRDPYKTYNKFSIEELNKLTPSIKWDLLLSKYLINDQDSILVNSPAYFKGLNQLLSSYSLEDWKTYLKWNILKNAAPNLSSPFVNANFKFEQVQTGQKLQTPRWQRMSALTDRTLGDLLGQLYIARYFKEDSKARMDVLVSNLIKAFEIRIKNLDWMSPATKEQALAKLATFTPKIGYTDNWKNYDGLEIKRNTYFENLKNAAMFTYRDNIMKLGQPVDRSRFGMTPPTVNASYNATLNEIQFPAGILQFPFFDPNADDAVNYGGIGAVIGHEISHGFDDSGSHYDKDGNLKDWWTEEDRKKFIEKTDLLVKQYDNYVVLDTFRVQGRYTLGENIGDLGGLNAAFTAFKMTDQYKNNEMIDGFTPAQRFFLSWAQIWRGNILPENALQLIKTDTHSPGPYRTIGPLVNMDEWYEAFDIKPTNKLYKKPEERIKIW</sequence>